<name>A0A2I1HB73_9GLOM</name>
<dbReference type="VEuPathDB" id="FungiDB:RhiirFUN_009046"/>
<evidence type="ECO:0000313" key="1">
    <source>
        <dbReference type="EMBL" id="PKY56119.1"/>
    </source>
</evidence>
<sequence length="134" mass="15609">MSTSPAVNPVATIIQRRLLIKGRFFHSILTDKKFFLITYKLIQENSGFSNDVDSDYHLKYDHEFIYSFNTVNYYVSCKLLSHSTVEDLLNNEKFDINMRNNEIPLSPQQKLSLEESLLVKLYLRLSQGADEIII</sequence>
<dbReference type="VEuPathDB" id="FungiDB:RhiirA1_468349"/>
<accession>A0A2I1HB73</accession>
<dbReference type="OrthoDB" id="2376528at2759"/>
<organism evidence="1 2">
    <name type="scientific">Rhizophagus irregularis</name>
    <dbReference type="NCBI Taxonomy" id="588596"/>
    <lineage>
        <taxon>Eukaryota</taxon>
        <taxon>Fungi</taxon>
        <taxon>Fungi incertae sedis</taxon>
        <taxon>Mucoromycota</taxon>
        <taxon>Glomeromycotina</taxon>
        <taxon>Glomeromycetes</taxon>
        <taxon>Glomerales</taxon>
        <taxon>Glomeraceae</taxon>
        <taxon>Rhizophagus</taxon>
    </lineage>
</organism>
<keyword evidence="2" id="KW-1185">Reference proteome</keyword>
<dbReference type="AlphaFoldDB" id="A0A2I1HB73"/>
<dbReference type="EMBL" id="LLXI01002070">
    <property type="protein sequence ID" value="PKY56119.1"/>
    <property type="molecule type" value="Genomic_DNA"/>
</dbReference>
<proteinExistence type="predicted"/>
<protein>
    <submittedName>
        <fullName evidence="1">Uncharacterized protein</fullName>
    </submittedName>
</protein>
<dbReference type="Proteomes" id="UP000234323">
    <property type="component" value="Unassembled WGS sequence"/>
</dbReference>
<reference evidence="1 2" key="1">
    <citation type="submission" date="2015-10" db="EMBL/GenBank/DDBJ databases">
        <title>Genome analyses suggest a sexual origin of heterokaryosis in a supposedly ancient asexual fungus.</title>
        <authorList>
            <person name="Ropars J."/>
            <person name="Sedzielewska K."/>
            <person name="Noel J."/>
            <person name="Charron P."/>
            <person name="Farinelli L."/>
            <person name="Marton T."/>
            <person name="Kruger M."/>
            <person name="Pelin A."/>
            <person name="Brachmann A."/>
            <person name="Corradi N."/>
        </authorList>
    </citation>
    <scope>NUCLEOTIDE SEQUENCE [LARGE SCALE GENOMIC DNA]</scope>
    <source>
        <strain evidence="1 2">A4</strain>
    </source>
</reference>
<dbReference type="VEuPathDB" id="FungiDB:FUN_007749"/>
<evidence type="ECO:0000313" key="2">
    <source>
        <dbReference type="Proteomes" id="UP000234323"/>
    </source>
</evidence>
<gene>
    <name evidence="1" type="ORF">RhiirA4_476178</name>
</gene>
<comment type="caution">
    <text evidence="1">The sequence shown here is derived from an EMBL/GenBank/DDBJ whole genome shotgun (WGS) entry which is preliminary data.</text>
</comment>